<comment type="caution">
    <text evidence="2">The sequence shown here is derived from an EMBL/GenBank/DDBJ whole genome shotgun (WGS) entry which is preliminary data.</text>
</comment>
<feature type="compositionally biased region" description="Polar residues" evidence="1">
    <location>
        <begin position="16"/>
        <end position="30"/>
    </location>
</feature>
<feature type="compositionally biased region" description="Basic and acidic residues" evidence="1">
    <location>
        <begin position="1"/>
        <end position="12"/>
    </location>
</feature>
<keyword evidence="3" id="KW-1185">Reference proteome</keyword>
<dbReference type="EMBL" id="AWWV01006249">
    <property type="protein sequence ID" value="OMP02366.1"/>
    <property type="molecule type" value="Genomic_DNA"/>
</dbReference>
<evidence type="ECO:0000256" key="1">
    <source>
        <dbReference type="SAM" id="MobiDB-lite"/>
    </source>
</evidence>
<name>A0A1R3K5N9_COCAP</name>
<evidence type="ECO:0000313" key="2">
    <source>
        <dbReference type="EMBL" id="OMP02366.1"/>
    </source>
</evidence>
<organism evidence="2 3">
    <name type="scientific">Corchorus capsularis</name>
    <name type="common">Jute</name>
    <dbReference type="NCBI Taxonomy" id="210143"/>
    <lineage>
        <taxon>Eukaryota</taxon>
        <taxon>Viridiplantae</taxon>
        <taxon>Streptophyta</taxon>
        <taxon>Embryophyta</taxon>
        <taxon>Tracheophyta</taxon>
        <taxon>Spermatophyta</taxon>
        <taxon>Magnoliopsida</taxon>
        <taxon>eudicotyledons</taxon>
        <taxon>Gunneridae</taxon>
        <taxon>Pentapetalae</taxon>
        <taxon>rosids</taxon>
        <taxon>malvids</taxon>
        <taxon>Malvales</taxon>
        <taxon>Malvaceae</taxon>
        <taxon>Grewioideae</taxon>
        <taxon>Apeibeae</taxon>
        <taxon>Corchorus</taxon>
    </lineage>
</organism>
<evidence type="ECO:0000313" key="3">
    <source>
        <dbReference type="Proteomes" id="UP000188268"/>
    </source>
</evidence>
<accession>A0A1R3K5N9</accession>
<reference evidence="2 3" key="1">
    <citation type="submission" date="2013-09" db="EMBL/GenBank/DDBJ databases">
        <title>Corchorus capsularis genome sequencing.</title>
        <authorList>
            <person name="Alam M."/>
            <person name="Haque M.S."/>
            <person name="Islam M.S."/>
            <person name="Emdad E.M."/>
            <person name="Islam M.M."/>
            <person name="Ahmed B."/>
            <person name="Halim A."/>
            <person name="Hossen Q.M.M."/>
            <person name="Hossain M.Z."/>
            <person name="Ahmed R."/>
            <person name="Khan M.M."/>
            <person name="Islam R."/>
            <person name="Rashid M.M."/>
            <person name="Khan S.A."/>
            <person name="Rahman M.S."/>
            <person name="Alam M."/>
        </authorList>
    </citation>
    <scope>NUCLEOTIDE SEQUENCE [LARGE SCALE GENOMIC DNA]</scope>
    <source>
        <strain evidence="3">cv. CVL-1</strain>
        <tissue evidence="2">Whole seedling</tissue>
    </source>
</reference>
<dbReference type="Gramene" id="OMP02366">
    <property type="protein sequence ID" value="OMP02366"/>
    <property type="gene ID" value="CCACVL1_02825"/>
</dbReference>
<gene>
    <name evidence="2" type="ORF">CCACVL1_02825</name>
</gene>
<dbReference type="AlphaFoldDB" id="A0A1R3K5N9"/>
<protein>
    <submittedName>
        <fullName evidence="2">Uncharacterized protein</fullName>
    </submittedName>
</protein>
<dbReference type="Proteomes" id="UP000188268">
    <property type="component" value="Unassembled WGS sequence"/>
</dbReference>
<feature type="region of interest" description="Disordered" evidence="1">
    <location>
        <begin position="1"/>
        <end position="30"/>
    </location>
</feature>
<proteinExistence type="predicted"/>
<sequence>MERKALRFRNIEDDTNSTNAPRKSRNNQVF</sequence>